<dbReference type="AlphaFoldDB" id="A0A9X2RHP6"/>
<dbReference type="InterPro" id="IPR050793">
    <property type="entry name" value="CMP-NeuNAc_synthase"/>
</dbReference>
<dbReference type="Proteomes" id="UP001142610">
    <property type="component" value="Unassembled WGS sequence"/>
</dbReference>
<dbReference type="GO" id="GO:0008781">
    <property type="term" value="F:N-acylneuraminate cytidylyltransferase activity"/>
    <property type="evidence" value="ECO:0007669"/>
    <property type="project" value="TreeGrafter"/>
</dbReference>
<organism evidence="1 2">
    <name type="scientific">Parvularcula maris</name>
    <dbReference type="NCBI Taxonomy" id="2965077"/>
    <lineage>
        <taxon>Bacteria</taxon>
        <taxon>Pseudomonadati</taxon>
        <taxon>Pseudomonadota</taxon>
        <taxon>Alphaproteobacteria</taxon>
        <taxon>Parvularculales</taxon>
        <taxon>Parvularculaceae</taxon>
        <taxon>Parvularcula</taxon>
    </lineage>
</organism>
<evidence type="ECO:0000313" key="2">
    <source>
        <dbReference type="Proteomes" id="UP001142610"/>
    </source>
</evidence>
<sequence length="238" mass="26431">MIAGKTVTALLPMKAHSERVKAKNFRMIAGKPLFRWILDALLESESVDRVVINTDARSILAENGLNDQDDEGRVLVRDRREEICGDLVSMNLVLADDVQNVDSDIYVMTHTTNPLLRSATVDKMVARYASGAASGSIDSLFTVNQHQTRFYTKDAEPINHDPANLIRTQDLPPYYEENSVFYAFSAESFAATGARIGLRPELYVTPPLESVDIDEVADWFVAESLLQRVARGEELPGG</sequence>
<reference evidence="1" key="1">
    <citation type="submission" date="2022-07" db="EMBL/GenBank/DDBJ databases">
        <title>Parvularcula maris sp. nov., an algicidal bacterium isolated from seawater.</title>
        <authorList>
            <person name="Li F."/>
        </authorList>
    </citation>
    <scope>NUCLEOTIDE SEQUENCE</scope>
    <source>
        <strain evidence="1">BGMRC 0090</strain>
    </source>
</reference>
<keyword evidence="1" id="KW-0548">Nucleotidyltransferase</keyword>
<gene>
    <name evidence="1" type="ORF">NOG11_07040</name>
</gene>
<keyword evidence="1" id="KW-0808">Transferase</keyword>
<dbReference type="RefSeq" id="WP_256619014.1">
    <property type="nucleotide sequence ID" value="NZ_JANIBC010000004.1"/>
</dbReference>
<evidence type="ECO:0000313" key="1">
    <source>
        <dbReference type="EMBL" id="MCQ8185145.1"/>
    </source>
</evidence>
<dbReference type="InterPro" id="IPR003329">
    <property type="entry name" value="Cytidylyl_trans"/>
</dbReference>
<dbReference type="InterPro" id="IPR029044">
    <property type="entry name" value="Nucleotide-diphossugar_trans"/>
</dbReference>
<name>A0A9X2RHP6_9PROT</name>
<comment type="caution">
    <text evidence="1">The sequence shown here is derived from an EMBL/GenBank/DDBJ whole genome shotgun (WGS) entry which is preliminary data.</text>
</comment>
<dbReference type="SUPFAM" id="SSF53448">
    <property type="entry name" value="Nucleotide-diphospho-sugar transferases"/>
    <property type="match status" value="1"/>
</dbReference>
<dbReference type="PANTHER" id="PTHR21485:SF6">
    <property type="entry name" value="N-ACYLNEURAMINATE CYTIDYLYLTRANSFERASE-RELATED"/>
    <property type="match status" value="1"/>
</dbReference>
<dbReference type="Pfam" id="PF02348">
    <property type="entry name" value="CTP_transf_3"/>
    <property type="match status" value="1"/>
</dbReference>
<dbReference type="EMBL" id="JANIBC010000004">
    <property type="protein sequence ID" value="MCQ8185145.1"/>
    <property type="molecule type" value="Genomic_DNA"/>
</dbReference>
<dbReference type="PANTHER" id="PTHR21485">
    <property type="entry name" value="HAD SUPERFAMILY MEMBERS CMAS AND KDSC"/>
    <property type="match status" value="1"/>
</dbReference>
<proteinExistence type="predicted"/>
<protein>
    <submittedName>
        <fullName evidence="1">Acylneuraminate cytidylyltransferase family protein</fullName>
    </submittedName>
</protein>
<keyword evidence="2" id="KW-1185">Reference proteome</keyword>
<dbReference type="Gene3D" id="3.90.550.10">
    <property type="entry name" value="Spore Coat Polysaccharide Biosynthesis Protein SpsA, Chain A"/>
    <property type="match status" value="1"/>
</dbReference>
<accession>A0A9X2RHP6</accession>
<dbReference type="CDD" id="cd02513">
    <property type="entry name" value="CMP-NeuAc_Synthase"/>
    <property type="match status" value="1"/>
</dbReference>